<dbReference type="EC" id="4.4.1.8" evidence="10"/>
<organism evidence="10 11">
    <name type="scientific">Methylobrevis pamukkalensis</name>
    <dbReference type="NCBI Taxonomy" id="1439726"/>
    <lineage>
        <taxon>Bacteria</taxon>
        <taxon>Pseudomonadati</taxon>
        <taxon>Pseudomonadota</taxon>
        <taxon>Alphaproteobacteria</taxon>
        <taxon>Hyphomicrobiales</taxon>
        <taxon>Pleomorphomonadaceae</taxon>
        <taxon>Methylobrevis</taxon>
    </lineage>
</organism>
<dbReference type="Pfam" id="PF01053">
    <property type="entry name" value="Cys_Met_Meta_PP"/>
    <property type="match status" value="1"/>
</dbReference>
<dbReference type="InterPro" id="IPR054542">
    <property type="entry name" value="Cys_met_metab_PP"/>
</dbReference>
<dbReference type="InterPro" id="IPR006233">
    <property type="entry name" value="Cys_b_lyase_bac"/>
</dbReference>
<sequence length="393" mass="42083">MTRDDDTQRHRPATRLAHAGRWPREQHGFVNPPVYHGSTVTFPDVETMLSGRQRYVYGRRGNPTAAGLESALTELEGAAGTVLVPSGLAAVSTALLSCLSAGDHLLMIDTAYHPTRHLCDTTLKRYGIETSYFDPLVGEGIAALIRPETKAVYLEAPGSLTFEMPDIPAIAAAAKARGLTLLMDNTWATPLFFRPLEHGIDLSIAAGTKYLVGHSDVMMGTVSASAAAWPALKATHGNLGLCAGPDDIYLALRGLRTMGVRLARHQESALAVAAWLADRPEVARVLHPGLAGDPGHAIWARDFAGACGLFSFVTRKAPLDAVKAMLDGLELFGLGYSWGGFESLAIVSDPRTTRSATTWTDEGHLIRLHIGLEDTDDLIADLAAGLERFSAVQ</sequence>
<evidence type="ECO:0000256" key="4">
    <source>
        <dbReference type="ARBA" id="ARBA00023239"/>
    </source>
</evidence>
<keyword evidence="11" id="KW-1185">Reference proteome</keyword>
<comment type="catalytic activity">
    <reaction evidence="6">
        <text>L,L-cystathionine + H2O = L-homocysteine + pyruvate + NH4(+)</text>
        <dbReference type="Rhea" id="RHEA:13965"/>
        <dbReference type="ChEBI" id="CHEBI:15361"/>
        <dbReference type="ChEBI" id="CHEBI:15377"/>
        <dbReference type="ChEBI" id="CHEBI:28938"/>
        <dbReference type="ChEBI" id="CHEBI:58161"/>
        <dbReference type="ChEBI" id="CHEBI:58199"/>
    </reaction>
</comment>
<dbReference type="RefSeq" id="WP_069306998.1">
    <property type="nucleotide sequence ID" value="NZ_MCRJ01000054.1"/>
</dbReference>
<gene>
    <name evidence="10" type="primary">metC</name>
    <name evidence="10" type="ORF">A6302_02360</name>
</gene>
<dbReference type="Gene3D" id="3.90.1150.10">
    <property type="entry name" value="Aspartate Aminotransferase, domain 1"/>
    <property type="match status" value="1"/>
</dbReference>
<dbReference type="FunFam" id="3.40.640.10:FF:000046">
    <property type="entry name" value="Cystathionine gamma-lyase"/>
    <property type="match status" value="1"/>
</dbReference>
<name>A0A1E3H3F3_9HYPH</name>
<evidence type="ECO:0000256" key="3">
    <source>
        <dbReference type="ARBA" id="ARBA00022898"/>
    </source>
</evidence>
<dbReference type="GO" id="GO:0030170">
    <property type="term" value="F:pyridoxal phosphate binding"/>
    <property type="evidence" value="ECO:0007669"/>
    <property type="project" value="InterPro"/>
</dbReference>
<evidence type="ECO:0000256" key="5">
    <source>
        <dbReference type="ARBA" id="ARBA00046315"/>
    </source>
</evidence>
<proteinExistence type="inferred from homology"/>
<dbReference type="GO" id="GO:0047804">
    <property type="term" value="F:cysteine-S-conjugate beta-lyase activity"/>
    <property type="evidence" value="ECO:0007669"/>
    <property type="project" value="UniProtKB-EC"/>
</dbReference>
<dbReference type="GO" id="GO:0019346">
    <property type="term" value="P:transsulfuration"/>
    <property type="evidence" value="ECO:0007669"/>
    <property type="project" value="InterPro"/>
</dbReference>
<evidence type="ECO:0000313" key="10">
    <source>
        <dbReference type="EMBL" id="ODN70326.1"/>
    </source>
</evidence>
<dbReference type="InterPro" id="IPR015422">
    <property type="entry name" value="PyrdxlP-dep_Trfase_small"/>
</dbReference>
<comment type="cofactor">
    <cofactor evidence="1 9">
        <name>pyridoxal 5'-phosphate</name>
        <dbReference type="ChEBI" id="CHEBI:597326"/>
    </cofactor>
</comment>
<accession>A0A1E3H3F3</accession>
<dbReference type="InterPro" id="IPR000277">
    <property type="entry name" value="Cys/Met-Metab_PyrdxlP-dep_enz"/>
</dbReference>
<keyword evidence="4 10" id="KW-0456">Lyase</keyword>
<evidence type="ECO:0000256" key="8">
    <source>
        <dbReference type="PIRSR" id="PIRSR001434-2"/>
    </source>
</evidence>
<dbReference type="AlphaFoldDB" id="A0A1E3H3F3"/>
<dbReference type="PROSITE" id="PS00868">
    <property type="entry name" value="CYS_MET_METAB_PP"/>
    <property type="match status" value="1"/>
</dbReference>
<comment type="similarity">
    <text evidence="2 9">Belongs to the trans-sulfuration enzymes family.</text>
</comment>
<dbReference type="CDD" id="cd00614">
    <property type="entry name" value="CGS_like"/>
    <property type="match status" value="1"/>
</dbReference>
<dbReference type="NCBIfam" id="TIGR01324">
    <property type="entry name" value="cysta_beta_ly_B"/>
    <property type="match status" value="1"/>
</dbReference>
<keyword evidence="3 8" id="KW-0663">Pyridoxal phosphate</keyword>
<evidence type="ECO:0000313" key="11">
    <source>
        <dbReference type="Proteomes" id="UP000094622"/>
    </source>
</evidence>
<reference evidence="10 11" key="1">
    <citation type="submission" date="2016-07" db="EMBL/GenBank/DDBJ databases">
        <title>Draft Genome Sequence of Methylobrevis pamukkalensis PK2.</title>
        <authorList>
            <person name="Vasilenko O.V."/>
            <person name="Doronina N.V."/>
            <person name="Shmareva M.N."/>
            <person name="Tarlachkov S.V."/>
            <person name="Mustakhimov I."/>
            <person name="Trotsenko Y.A."/>
        </authorList>
    </citation>
    <scope>NUCLEOTIDE SEQUENCE [LARGE SCALE GENOMIC DNA]</scope>
    <source>
        <strain evidence="10 11">PK2</strain>
    </source>
</reference>
<dbReference type="GO" id="GO:0019450">
    <property type="term" value="P:L-cysteine catabolic process to pyruvate"/>
    <property type="evidence" value="ECO:0007669"/>
    <property type="project" value="TreeGrafter"/>
</dbReference>
<dbReference type="PANTHER" id="PTHR43500:SF1">
    <property type="entry name" value="CYSTATHIONINE BETA-LYASE-RELATED"/>
    <property type="match status" value="1"/>
</dbReference>
<dbReference type="PANTHER" id="PTHR43500">
    <property type="entry name" value="CYSTATHIONINE BETA-LYASE-RELATED"/>
    <property type="match status" value="1"/>
</dbReference>
<evidence type="ECO:0000256" key="2">
    <source>
        <dbReference type="ARBA" id="ARBA00009077"/>
    </source>
</evidence>
<comment type="pathway">
    <text evidence="5">Amino-acid biosynthesis; L-methionine biosynthesis via de novo pathway; L-homocysteine from L-cystathionine: step 1/1.</text>
</comment>
<dbReference type="InterPro" id="IPR015421">
    <property type="entry name" value="PyrdxlP-dep_Trfase_major"/>
</dbReference>
<comment type="catalytic activity">
    <reaction evidence="7">
        <text>an S-substituted L-cysteine + H2O = a thiol + pyruvate + NH4(+)</text>
        <dbReference type="Rhea" id="RHEA:18121"/>
        <dbReference type="ChEBI" id="CHEBI:15361"/>
        <dbReference type="ChEBI" id="CHEBI:15377"/>
        <dbReference type="ChEBI" id="CHEBI:28938"/>
        <dbReference type="ChEBI" id="CHEBI:29256"/>
        <dbReference type="ChEBI" id="CHEBI:58717"/>
        <dbReference type="EC" id="4.4.1.13"/>
    </reaction>
</comment>
<evidence type="ECO:0000256" key="1">
    <source>
        <dbReference type="ARBA" id="ARBA00001933"/>
    </source>
</evidence>
<evidence type="ECO:0000256" key="9">
    <source>
        <dbReference type="RuleBase" id="RU362118"/>
    </source>
</evidence>
<dbReference type="SUPFAM" id="SSF53383">
    <property type="entry name" value="PLP-dependent transferases"/>
    <property type="match status" value="1"/>
</dbReference>
<evidence type="ECO:0000256" key="7">
    <source>
        <dbReference type="ARBA" id="ARBA00047625"/>
    </source>
</evidence>
<dbReference type="OrthoDB" id="9790858at2"/>
<dbReference type="PIRSF" id="PIRSF001434">
    <property type="entry name" value="CGS"/>
    <property type="match status" value="1"/>
</dbReference>
<dbReference type="PATRIC" id="fig|1439726.3.peg.2482"/>
<evidence type="ECO:0000256" key="6">
    <source>
        <dbReference type="ARBA" id="ARBA00047517"/>
    </source>
</evidence>
<feature type="modified residue" description="N6-(pyridoxal phosphate)lysine" evidence="8">
    <location>
        <position position="209"/>
    </location>
</feature>
<protein>
    <submittedName>
        <fullName evidence="10">Cystathionine beta-lyase MetC</fullName>
        <ecNumber evidence="10">4.4.1.8</ecNumber>
    </submittedName>
</protein>
<comment type="caution">
    <text evidence="10">The sequence shown here is derived from an EMBL/GenBank/DDBJ whole genome shotgun (WGS) entry which is preliminary data.</text>
</comment>
<dbReference type="Proteomes" id="UP000094622">
    <property type="component" value="Unassembled WGS sequence"/>
</dbReference>
<dbReference type="InterPro" id="IPR015424">
    <property type="entry name" value="PyrdxlP-dep_Trfase"/>
</dbReference>
<dbReference type="Gene3D" id="3.40.640.10">
    <property type="entry name" value="Type I PLP-dependent aspartate aminotransferase-like (Major domain)"/>
    <property type="match status" value="1"/>
</dbReference>
<dbReference type="EMBL" id="MCRJ01000054">
    <property type="protein sequence ID" value="ODN70326.1"/>
    <property type="molecule type" value="Genomic_DNA"/>
</dbReference>